<comment type="caution">
    <text evidence="5">The sequence shown here is derived from an EMBL/GenBank/DDBJ whole genome shotgun (WGS) entry which is preliminary data.</text>
</comment>
<proteinExistence type="predicted"/>
<dbReference type="InterPro" id="IPR006553">
    <property type="entry name" value="Leu-rich_rpt_Cys-con_subtyp"/>
</dbReference>
<dbReference type="PROSITE" id="PS50181">
    <property type="entry name" value="FBOX"/>
    <property type="match status" value="1"/>
</dbReference>
<dbReference type="SMART" id="SM00367">
    <property type="entry name" value="LRR_CC"/>
    <property type="match status" value="3"/>
</dbReference>
<dbReference type="InterPro" id="IPR036047">
    <property type="entry name" value="F-box-like_dom_sf"/>
</dbReference>
<dbReference type="InterPro" id="IPR032675">
    <property type="entry name" value="LRR_dom_sf"/>
</dbReference>
<evidence type="ECO:0000259" key="4">
    <source>
        <dbReference type="PROSITE" id="PS50181"/>
    </source>
</evidence>
<dbReference type="InterPro" id="IPR011029">
    <property type="entry name" value="DEATH-like_dom_sf"/>
</dbReference>
<accession>A0AAV7KLR0</accession>
<evidence type="ECO:0000256" key="1">
    <source>
        <dbReference type="ARBA" id="ARBA00022786"/>
    </source>
</evidence>
<dbReference type="AlphaFoldDB" id="A0AAV7KLR0"/>
<keyword evidence="5" id="KW-0808">Transferase</keyword>
<dbReference type="GO" id="GO:0042981">
    <property type="term" value="P:regulation of apoptotic process"/>
    <property type="evidence" value="ECO:0007669"/>
    <property type="project" value="InterPro"/>
</dbReference>
<gene>
    <name evidence="5" type="ORF">LOD99_9702</name>
</gene>
<dbReference type="EMBL" id="JAKMXF010000003">
    <property type="protein sequence ID" value="KAI6661933.1"/>
    <property type="molecule type" value="Genomic_DNA"/>
</dbReference>
<evidence type="ECO:0000259" key="2">
    <source>
        <dbReference type="PROSITE" id="PS50003"/>
    </source>
</evidence>
<dbReference type="InterPro" id="IPR001849">
    <property type="entry name" value="PH_domain"/>
</dbReference>
<dbReference type="InterPro" id="IPR001810">
    <property type="entry name" value="F-box_dom"/>
</dbReference>
<dbReference type="GO" id="GO:0016301">
    <property type="term" value="F:kinase activity"/>
    <property type="evidence" value="ECO:0007669"/>
    <property type="project" value="UniProtKB-KW"/>
</dbReference>
<dbReference type="PANTHER" id="PTHR13318:SF190">
    <property type="entry name" value="PARTNER OF PAIRED, ISOFORM B"/>
    <property type="match status" value="1"/>
</dbReference>
<dbReference type="Pfam" id="PF12937">
    <property type="entry name" value="F-box-like"/>
    <property type="match status" value="1"/>
</dbReference>
<dbReference type="InterPro" id="IPR001875">
    <property type="entry name" value="DED_dom"/>
</dbReference>
<dbReference type="Gene3D" id="1.20.1280.50">
    <property type="match status" value="1"/>
</dbReference>
<dbReference type="Proteomes" id="UP001165289">
    <property type="component" value="Unassembled WGS sequence"/>
</dbReference>
<feature type="domain" description="DED" evidence="3">
    <location>
        <begin position="642"/>
        <end position="719"/>
    </location>
</feature>
<keyword evidence="6" id="KW-1185">Reference proteome</keyword>
<dbReference type="SUPFAM" id="SSF81383">
    <property type="entry name" value="F-box domain"/>
    <property type="match status" value="1"/>
</dbReference>
<dbReference type="Gene3D" id="3.80.10.10">
    <property type="entry name" value="Ribonuclease Inhibitor"/>
    <property type="match status" value="2"/>
</dbReference>
<organism evidence="5 6">
    <name type="scientific">Oopsacas minuta</name>
    <dbReference type="NCBI Taxonomy" id="111878"/>
    <lineage>
        <taxon>Eukaryota</taxon>
        <taxon>Metazoa</taxon>
        <taxon>Porifera</taxon>
        <taxon>Hexactinellida</taxon>
        <taxon>Hexasterophora</taxon>
        <taxon>Lyssacinosida</taxon>
        <taxon>Leucopsacidae</taxon>
        <taxon>Oopsacas</taxon>
    </lineage>
</organism>
<dbReference type="InterPro" id="IPR011993">
    <property type="entry name" value="PH-like_dom_sf"/>
</dbReference>
<evidence type="ECO:0000313" key="6">
    <source>
        <dbReference type="Proteomes" id="UP001165289"/>
    </source>
</evidence>
<dbReference type="Gene3D" id="2.30.29.30">
    <property type="entry name" value="Pleckstrin-homology domain (PH domain)/Phosphotyrosine-binding domain (PTB)"/>
    <property type="match status" value="1"/>
</dbReference>
<dbReference type="SUPFAM" id="SSF52047">
    <property type="entry name" value="RNI-like"/>
    <property type="match status" value="1"/>
</dbReference>
<evidence type="ECO:0000259" key="3">
    <source>
        <dbReference type="PROSITE" id="PS50168"/>
    </source>
</evidence>
<name>A0AAV7KLR0_9METZ</name>
<feature type="domain" description="PH" evidence="2">
    <location>
        <begin position="17"/>
        <end position="122"/>
    </location>
</feature>
<reference evidence="5 6" key="1">
    <citation type="journal article" date="2023" name="BMC Biol.">
        <title>The compact genome of the sponge Oopsacas minuta (Hexactinellida) is lacking key metazoan core genes.</title>
        <authorList>
            <person name="Santini S."/>
            <person name="Schenkelaars Q."/>
            <person name="Jourda C."/>
            <person name="Duchesne M."/>
            <person name="Belahbib H."/>
            <person name="Rocher C."/>
            <person name="Selva M."/>
            <person name="Riesgo A."/>
            <person name="Vervoort M."/>
            <person name="Leys S.P."/>
            <person name="Kodjabachian L."/>
            <person name="Le Bivic A."/>
            <person name="Borchiellini C."/>
            <person name="Claverie J.M."/>
            <person name="Renard E."/>
        </authorList>
    </citation>
    <scope>NUCLEOTIDE SEQUENCE [LARGE SCALE GENOMIC DNA]</scope>
    <source>
        <strain evidence="5">SPO-2</strain>
    </source>
</reference>
<sequence>MGNSIGAPIVEGDEYSQVIKYDVMMKRAQGRTNKHILNYRDRLFTLTSKALLYYDGTTLEKRGELKGIVILRNIAKIEPVKEVVLKKQNCFVIEHVGLSLFIVANNVKQRDSWIEAISSRLEDLYPLPAGEIAICPISPRKENENKESKSSHIWRRKYESFDQLHPESKNRTIFERFNLSCSLSEYTDNIKYVHVGTDLVRLELKAVTRIFAYLTVRDIANLRCVCKRWKDLTEIGDLWSEVSAVKTSFTNVKNMCEIFGSHINKLELKSISGDITSSVFNASLLTHLRLEYTQVNLSVLPKFMLNLTFLKICSCVLPHLGSLKIEFKFEKLKSLIFNFRDNYEQTQIINVLGFCPAIEKLDISGYAVLNSTVFKENPFIEELKMEYVKFDASLLTQYCPNLKKLSLVWSDFVGPKKGTFQRLSTLYITYQNTCVYETLLRMFRSAPQLKVLSLTGLLDMTVSMFNKLVPYFQSVTTLIIKRCTLLNNDCMVQIGNYCHELEELDISDLGDISGDGIIALLVSTGNLKCLDLSCTKADDKVFQLLVKRIVKLEKLGISACPFIQDESMRILSKITTLKHLDIIGLIPAIDILRKDRSSPIVINCVMAGSTDAMEAEEYYNSPSVFQTDRRVRDYYREDMMLRFRIKLIKINRLMTKTNAYYLHQQMKRYFPFLTKEIQEPHYLFKLLIDHGFMSSEDTTVLTNAFFAMKRHDLVSILTEEPEMSVIRKQRSHSSVSLREVHNEPLRPLTDQFIYTFCREEIGPNDLLGLGVNGFRIPLAAIQRAKYDANNILDATIAVFTYWKQQAPLSDLSDLPTDSMPPYTMEGLAKALKDAQLNYPLRKYF</sequence>
<keyword evidence="5" id="KW-0418">Kinase</keyword>
<dbReference type="Pfam" id="PF00169">
    <property type="entry name" value="PH"/>
    <property type="match status" value="1"/>
</dbReference>
<keyword evidence="1" id="KW-0833">Ubl conjugation pathway</keyword>
<protein>
    <submittedName>
        <fullName evidence="5">Tyrosine-protein kinase TXK-like</fullName>
    </submittedName>
</protein>
<evidence type="ECO:0000313" key="5">
    <source>
        <dbReference type="EMBL" id="KAI6661933.1"/>
    </source>
</evidence>
<dbReference type="GO" id="GO:0019005">
    <property type="term" value="C:SCF ubiquitin ligase complex"/>
    <property type="evidence" value="ECO:0007669"/>
    <property type="project" value="TreeGrafter"/>
</dbReference>
<dbReference type="SMART" id="SM00233">
    <property type="entry name" value="PH"/>
    <property type="match status" value="1"/>
</dbReference>
<feature type="domain" description="F-box" evidence="4">
    <location>
        <begin position="196"/>
        <end position="242"/>
    </location>
</feature>
<dbReference type="SUPFAM" id="SSF50729">
    <property type="entry name" value="PH domain-like"/>
    <property type="match status" value="1"/>
</dbReference>
<dbReference type="GO" id="GO:0031146">
    <property type="term" value="P:SCF-dependent proteasomal ubiquitin-dependent protein catabolic process"/>
    <property type="evidence" value="ECO:0007669"/>
    <property type="project" value="TreeGrafter"/>
</dbReference>
<dbReference type="PROSITE" id="PS50168">
    <property type="entry name" value="DED"/>
    <property type="match status" value="1"/>
</dbReference>
<dbReference type="Gene3D" id="1.10.533.10">
    <property type="entry name" value="Death Domain, Fas"/>
    <property type="match status" value="1"/>
</dbReference>
<dbReference type="SMART" id="SM00256">
    <property type="entry name" value="FBOX"/>
    <property type="match status" value="1"/>
</dbReference>
<dbReference type="PROSITE" id="PS50003">
    <property type="entry name" value="PH_DOMAIN"/>
    <property type="match status" value="1"/>
</dbReference>
<dbReference type="PANTHER" id="PTHR13318">
    <property type="entry name" value="PARTNER OF PAIRED, ISOFORM B-RELATED"/>
    <property type="match status" value="1"/>
</dbReference>